<organism evidence="2">
    <name type="scientific">Tanacetum cinerariifolium</name>
    <name type="common">Dalmatian daisy</name>
    <name type="synonym">Chrysanthemum cinerariifolium</name>
    <dbReference type="NCBI Taxonomy" id="118510"/>
    <lineage>
        <taxon>Eukaryota</taxon>
        <taxon>Viridiplantae</taxon>
        <taxon>Streptophyta</taxon>
        <taxon>Embryophyta</taxon>
        <taxon>Tracheophyta</taxon>
        <taxon>Spermatophyta</taxon>
        <taxon>Magnoliopsida</taxon>
        <taxon>eudicotyledons</taxon>
        <taxon>Gunneridae</taxon>
        <taxon>Pentapetalae</taxon>
        <taxon>asterids</taxon>
        <taxon>campanulids</taxon>
        <taxon>Asterales</taxon>
        <taxon>Asteraceae</taxon>
        <taxon>Asteroideae</taxon>
        <taxon>Anthemideae</taxon>
        <taxon>Anthemidinae</taxon>
        <taxon>Tanacetum</taxon>
    </lineage>
</organism>
<dbReference type="AlphaFoldDB" id="A0A699SWS0"/>
<evidence type="ECO:0000256" key="1">
    <source>
        <dbReference type="SAM" id="Phobius"/>
    </source>
</evidence>
<comment type="caution">
    <text evidence="2">The sequence shown here is derived from an EMBL/GenBank/DDBJ whole genome shotgun (WGS) entry which is preliminary data.</text>
</comment>
<evidence type="ECO:0000313" key="2">
    <source>
        <dbReference type="EMBL" id="GFD01990.1"/>
    </source>
</evidence>
<reference evidence="2" key="1">
    <citation type="journal article" date="2019" name="Sci. Rep.">
        <title>Draft genome of Tanacetum cinerariifolium, the natural source of mosquito coil.</title>
        <authorList>
            <person name="Yamashiro T."/>
            <person name="Shiraishi A."/>
            <person name="Satake H."/>
            <person name="Nakayama K."/>
        </authorList>
    </citation>
    <scope>NUCLEOTIDE SEQUENCE</scope>
</reference>
<dbReference type="EMBL" id="BKCJ011195015">
    <property type="protein sequence ID" value="GFD01990.1"/>
    <property type="molecule type" value="Genomic_DNA"/>
</dbReference>
<name>A0A699SWS0_TANCI</name>
<gene>
    <name evidence="2" type="ORF">Tci_873959</name>
</gene>
<feature type="transmembrane region" description="Helical" evidence="1">
    <location>
        <begin position="24"/>
        <end position="46"/>
    </location>
</feature>
<sequence>MAAPVIPISSDSSAESVGSHVPRVILFGAIPAIIHVMAAPTILIFVEENLGDPIDIRVDIIHPDPIPAVAFPIAVVEELTAISFRVDIAEAEIASLRAKITTTKAIEKITHNREIQVRNKTEQQLVAVQE</sequence>
<keyword evidence="1" id="KW-1133">Transmembrane helix</keyword>
<accession>A0A699SWS0</accession>
<proteinExistence type="predicted"/>
<feature type="non-terminal residue" evidence="2">
    <location>
        <position position="130"/>
    </location>
</feature>
<keyword evidence="1" id="KW-0812">Transmembrane</keyword>
<keyword evidence="1" id="KW-0472">Membrane</keyword>
<protein>
    <submittedName>
        <fullName evidence="2">Uncharacterized protein</fullName>
    </submittedName>
</protein>